<feature type="compositionally biased region" description="Acidic residues" evidence="1">
    <location>
        <begin position="16"/>
        <end position="30"/>
    </location>
</feature>
<feature type="region of interest" description="Disordered" evidence="1">
    <location>
        <begin position="1"/>
        <end position="38"/>
    </location>
</feature>
<evidence type="ECO:0000256" key="1">
    <source>
        <dbReference type="SAM" id="MobiDB-lite"/>
    </source>
</evidence>
<reference evidence="2 3" key="1">
    <citation type="submission" date="2014-11" db="EMBL/GenBank/DDBJ databases">
        <authorList>
            <person name="Zhu J."/>
            <person name="Qi W."/>
            <person name="Song R."/>
        </authorList>
    </citation>
    <scope>NUCLEOTIDE SEQUENCE [LARGE SCALE GENOMIC DNA]</scope>
</reference>
<proteinExistence type="predicted"/>
<organism evidence="2 3">
    <name type="scientific">Vitrella brassicaformis (strain CCMP3155)</name>
    <dbReference type="NCBI Taxonomy" id="1169540"/>
    <lineage>
        <taxon>Eukaryota</taxon>
        <taxon>Sar</taxon>
        <taxon>Alveolata</taxon>
        <taxon>Colpodellida</taxon>
        <taxon>Vitrellaceae</taxon>
        <taxon>Vitrella</taxon>
    </lineage>
</organism>
<evidence type="ECO:0000313" key="3">
    <source>
        <dbReference type="Proteomes" id="UP000041254"/>
    </source>
</evidence>
<name>A0A0G4G4V2_VITBC</name>
<gene>
    <name evidence="2" type="ORF">Vbra_2640</name>
</gene>
<keyword evidence="3" id="KW-1185">Reference proteome</keyword>
<dbReference type="VEuPathDB" id="CryptoDB:Vbra_2640"/>
<protein>
    <submittedName>
        <fullName evidence="2">Uncharacterized protein</fullName>
    </submittedName>
</protein>
<sequence length="76" mass="8316">MAGVERMEAAAAAMESESDDPDMSEMSDDEPQAKSHRVAAKGEVDLEAFFRVATVRNLLNTHLMLASDKRIAFCSL</sequence>
<accession>A0A0G4G4V2</accession>
<dbReference type="AlphaFoldDB" id="A0A0G4G4V2"/>
<evidence type="ECO:0000313" key="2">
    <source>
        <dbReference type="EMBL" id="CEM23344.1"/>
    </source>
</evidence>
<dbReference type="InParanoid" id="A0A0G4G4V2"/>
<dbReference type="Proteomes" id="UP000041254">
    <property type="component" value="Unassembled WGS sequence"/>
</dbReference>
<dbReference type="EMBL" id="CDMY01000565">
    <property type="protein sequence ID" value="CEM23344.1"/>
    <property type="molecule type" value="Genomic_DNA"/>
</dbReference>